<accession>A0A5P9S8Y7</accession>
<organism evidence="1">
    <name type="scientific">Human betaherpesvirus 6</name>
    <dbReference type="NCBI Taxonomy" id="10368"/>
    <lineage>
        <taxon>Viruses</taxon>
        <taxon>Duplodnaviria</taxon>
        <taxon>Heunggongvirae</taxon>
        <taxon>Peploviricota</taxon>
        <taxon>Herviviricetes</taxon>
        <taxon>Herpesvirales</taxon>
        <taxon>Orthoherpesviridae</taxon>
        <taxon>Betaherpesvirinae</taxon>
        <taxon>Roseolovirus</taxon>
    </lineage>
</organism>
<protein>
    <submittedName>
        <fullName evidence="1">Uncharacterized protein</fullName>
    </submittedName>
</protein>
<evidence type="ECO:0000313" key="1">
    <source>
        <dbReference type="EMBL" id="QFV56879.1"/>
    </source>
</evidence>
<evidence type="ECO:0000313" key="2">
    <source>
        <dbReference type="EMBL" id="QFV90242.1"/>
    </source>
</evidence>
<dbReference type="EMBL" id="KY290191">
    <property type="protein sequence ID" value="QFV56879.1"/>
    <property type="molecule type" value="Genomic_DNA"/>
</dbReference>
<name>A0A5P9S8Y7_9BETA</name>
<sequence length="42" mass="4916">MLQPRYPLIFNFMRKTGTAVAALAAFRVLIRLGRKYFNRGTR</sequence>
<dbReference type="EMBL" id="KY290208">
    <property type="protein sequence ID" value="QFV90242.1"/>
    <property type="molecule type" value="Genomic_DNA"/>
</dbReference>
<proteinExistence type="predicted"/>
<reference evidence="1" key="1">
    <citation type="journal article" date="2018" name="BMC Genomics">
        <title>Comparative genomic, transcriptomic, and proteomic reannotation of human herpesvirus 6.</title>
        <authorList>
            <person name="Greninger A.L."/>
            <person name="Knudsen G.M."/>
            <person name="Roychoudhury P."/>
            <person name="Hanson D.J."/>
            <person name="Sedlak R.H."/>
            <person name="Xie H."/>
            <person name="Guan J."/>
            <person name="Nguyen T."/>
            <person name="Peddu V."/>
            <person name="Boeckh M."/>
            <person name="Huang M.L."/>
            <person name="Cook L."/>
            <person name="Depledge D.P."/>
            <person name="Zerr D.M."/>
            <person name="Koelle D.M."/>
            <person name="Gantt S."/>
            <person name="Yoshikawa T."/>
            <person name="Caserta M."/>
            <person name="Hill J.A."/>
            <person name="Jerome K.R."/>
        </authorList>
    </citation>
    <scope>NUCLEOTIDE SEQUENCE</scope>
    <source>
        <strain evidence="1">NY-144</strain>
        <strain evidence="2">NY-351</strain>
    </source>
</reference>